<dbReference type="GO" id="GO:0000160">
    <property type="term" value="P:phosphorelay signal transduction system"/>
    <property type="evidence" value="ECO:0007669"/>
    <property type="project" value="UniProtKB-KW"/>
</dbReference>
<keyword evidence="3" id="KW-0902">Two-component regulatory system</keyword>
<keyword evidence="7" id="KW-0547">Nucleotide-binding</keyword>
<evidence type="ECO:0000259" key="6">
    <source>
        <dbReference type="Pfam" id="PF02518"/>
    </source>
</evidence>
<dbReference type="InterPro" id="IPR036890">
    <property type="entry name" value="HATPase_C_sf"/>
</dbReference>
<feature type="region of interest" description="Disordered" evidence="4">
    <location>
        <begin position="392"/>
        <end position="426"/>
    </location>
</feature>
<evidence type="ECO:0000256" key="4">
    <source>
        <dbReference type="SAM" id="MobiDB-lite"/>
    </source>
</evidence>
<feature type="transmembrane region" description="Helical" evidence="5">
    <location>
        <begin position="49"/>
        <end position="66"/>
    </location>
</feature>
<dbReference type="Pfam" id="PF02518">
    <property type="entry name" value="HATPase_c"/>
    <property type="match status" value="1"/>
</dbReference>
<feature type="transmembrane region" description="Helical" evidence="5">
    <location>
        <begin position="24"/>
        <end position="42"/>
    </location>
</feature>
<dbReference type="Proteomes" id="UP001165341">
    <property type="component" value="Unassembled WGS sequence"/>
</dbReference>
<dbReference type="InterPro" id="IPR003594">
    <property type="entry name" value="HATPase_dom"/>
</dbReference>
<dbReference type="AlphaFoldDB" id="A0AA41UDY1"/>
<dbReference type="Gene3D" id="3.30.565.10">
    <property type="entry name" value="Histidine kinase-like ATPase, C-terminal domain"/>
    <property type="match status" value="1"/>
</dbReference>
<proteinExistence type="predicted"/>
<keyword evidence="5" id="KW-1133">Transmembrane helix</keyword>
<dbReference type="EMBL" id="JALGAR010000001">
    <property type="protein sequence ID" value="MCI4656450.1"/>
    <property type="molecule type" value="Genomic_DNA"/>
</dbReference>
<evidence type="ECO:0000256" key="1">
    <source>
        <dbReference type="ARBA" id="ARBA00022679"/>
    </source>
</evidence>
<organism evidence="7 8">
    <name type="scientific">Cryobacterium zhongshanensis</name>
    <dbReference type="NCBI Taxonomy" id="2928153"/>
    <lineage>
        <taxon>Bacteria</taxon>
        <taxon>Bacillati</taxon>
        <taxon>Actinomycetota</taxon>
        <taxon>Actinomycetes</taxon>
        <taxon>Micrococcales</taxon>
        <taxon>Microbacteriaceae</taxon>
        <taxon>Cryobacterium</taxon>
    </lineage>
</organism>
<name>A0AA41UDY1_9MICO</name>
<evidence type="ECO:0000256" key="2">
    <source>
        <dbReference type="ARBA" id="ARBA00022777"/>
    </source>
</evidence>
<reference evidence="7" key="1">
    <citation type="submission" date="2022-03" db="EMBL/GenBank/DDBJ databases">
        <title>Cryobacterium sp. nov. strain ZS14-85, isolated from Antarctic soil.</title>
        <authorList>
            <person name="Li J."/>
            <person name="Niu G."/>
        </authorList>
    </citation>
    <scope>NUCLEOTIDE SEQUENCE</scope>
    <source>
        <strain evidence="7">ZS14-85</strain>
    </source>
</reference>
<keyword evidence="1" id="KW-0808">Transferase</keyword>
<keyword evidence="7" id="KW-0067">ATP-binding</keyword>
<feature type="transmembrane region" description="Helical" evidence="5">
    <location>
        <begin position="115"/>
        <end position="138"/>
    </location>
</feature>
<feature type="transmembrane region" description="Helical" evidence="5">
    <location>
        <begin position="72"/>
        <end position="94"/>
    </location>
</feature>
<dbReference type="GO" id="GO:0005524">
    <property type="term" value="F:ATP binding"/>
    <property type="evidence" value="ECO:0007669"/>
    <property type="project" value="UniProtKB-KW"/>
</dbReference>
<sequence length="426" mass="44594">MTLGLPDHLVGTSVGRALAQATHWFGLTCLVGALVSVAVLGISHPSAQIGVSLIGILSMAILLFLLSRHRTVLLSVVYLLVGSVVTYIVSVTLLGLPELFHSSDVFLVSMPKMALVMVGGVGTGALVGVLWGTAGFILAETVTVLAAIETGVPYHPDAFTVSTYAFLVGVMLVSGLGRRRHRPVQLAMHRALQEDQSRLLRHELDVRAVALSQDTTLNQLVALVHAHPGPLSPHLAAGIRETVDTLHGTSWLTDSDERLSGPDGWLDSAVYSAIERCRDRGLVVEVTGERAALGRLDAVADRELGLAVQQCLINVILHAGIVSAEVVIESTDHDLSVIVMDAGRGFTESETGADRLGLRQAVRRRIERLGGSVTIMTRPGAGTSVLLTVPAPPGDAVERPGTGAASGPSAGPPGDTASDAGIGWPL</sequence>
<evidence type="ECO:0000313" key="7">
    <source>
        <dbReference type="EMBL" id="MCI4656450.1"/>
    </source>
</evidence>
<feature type="transmembrane region" description="Helical" evidence="5">
    <location>
        <begin position="158"/>
        <end position="176"/>
    </location>
</feature>
<dbReference type="GO" id="GO:0016301">
    <property type="term" value="F:kinase activity"/>
    <property type="evidence" value="ECO:0007669"/>
    <property type="project" value="UniProtKB-KW"/>
</dbReference>
<keyword evidence="8" id="KW-1185">Reference proteome</keyword>
<accession>A0AA41UDY1</accession>
<keyword evidence="5" id="KW-0472">Membrane</keyword>
<gene>
    <name evidence="7" type="ORF">MQH31_01305</name>
</gene>
<dbReference type="RefSeq" id="WP_243010641.1">
    <property type="nucleotide sequence ID" value="NZ_JALGAR010000001.1"/>
</dbReference>
<comment type="caution">
    <text evidence="7">The sequence shown here is derived from an EMBL/GenBank/DDBJ whole genome shotgun (WGS) entry which is preliminary data.</text>
</comment>
<protein>
    <submittedName>
        <fullName evidence="7">ATP-binding protein</fullName>
    </submittedName>
</protein>
<evidence type="ECO:0000256" key="5">
    <source>
        <dbReference type="SAM" id="Phobius"/>
    </source>
</evidence>
<feature type="domain" description="Histidine kinase/HSP90-like ATPase" evidence="6">
    <location>
        <begin position="303"/>
        <end position="392"/>
    </location>
</feature>
<keyword evidence="2" id="KW-0418">Kinase</keyword>
<dbReference type="SUPFAM" id="SSF55874">
    <property type="entry name" value="ATPase domain of HSP90 chaperone/DNA topoisomerase II/histidine kinase"/>
    <property type="match status" value="1"/>
</dbReference>
<dbReference type="PANTHER" id="PTHR24421">
    <property type="entry name" value="NITRATE/NITRITE SENSOR PROTEIN NARX-RELATED"/>
    <property type="match status" value="1"/>
</dbReference>
<feature type="compositionally biased region" description="Low complexity" evidence="4">
    <location>
        <begin position="400"/>
        <end position="418"/>
    </location>
</feature>
<evidence type="ECO:0000313" key="8">
    <source>
        <dbReference type="Proteomes" id="UP001165341"/>
    </source>
</evidence>
<dbReference type="InterPro" id="IPR050482">
    <property type="entry name" value="Sensor_HK_TwoCompSys"/>
</dbReference>
<keyword evidence="5" id="KW-0812">Transmembrane</keyword>
<evidence type="ECO:0000256" key="3">
    <source>
        <dbReference type="ARBA" id="ARBA00023012"/>
    </source>
</evidence>